<feature type="compositionally biased region" description="Basic and acidic residues" evidence="3">
    <location>
        <begin position="407"/>
        <end position="418"/>
    </location>
</feature>
<dbReference type="SUPFAM" id="SSF54236">
    <property type="entry name" value="Ubiquitin-like"/>
    <property type="match status" value="1"/>
</dbReference>
<dbReference type="InterPro" id="IPR001452">
    <property type="entry name" value="SH3_domain"/>
</dbReference>
<feature type="compositionally biased region" description="Basic and acidic residues" evidence="3">
    <location>
        <begin position="1839"/>
        <end position="1848"/>
    </location>
</feature>
<feature type="region of interest" description="Disordered" evidence="3">
    <location>
        <begin position="1502"/>
        <end position="1643"/>
    </location>
</feature>
<feature type="compositionally biased region" description="Low complexity" evidence="3">
    <location>
        <begin position="1763"/>
        <end position="1778"/>
    </location>
</feature>
<feature type="compositionally biased region" description="Polar residues" evidence="3">
    <location>
        <begin position="1193"/>
        <end position="1225"/>
    </location>
</feature>
<evidence type="ECO:0000313" key="6">
    <source>
        <dbReference type="Proteomes" id="UP000717515"/>
    </source>
</evidence>
<dbReference type="InterPro" id="IPR000159">
    <property type="entry name" value="RA_dom"/>
</dbReference>
<dbReference type="GO" id="GO:0051286">
    <property type="term" value="C:cell tip"/>
    <property type="evidence" value="ECO:0007669"/>
    <property type="project" value="TreeGrafter"/>
</dbReference>
<dbReference type="GO" id="GO:0007165">
    <property type="term" value="P:signal transduction"/>
    <property type="evidence" value="ECO:0007669"/>
    <property type="project" value="InterPro"/>
</dbReference>
<feature type="compositionally biased region" description="Acidic residues" evidence="3">
    <location>
        <begin position="92"/>
        <end position="108"/>
    </location>
</feature>
<feature type="region of interest" description="Disordered" evidence="3">
    <location>
        <begin position="1671"/>
        <end position="1737"/>
    </location>
</feature>
<feature type="compositionally biased region" description="Polar residues" evidence="3">
    <location>
        <begin position="1232"/>
        <end position="1249"/>
    </location>
</feature>
<proteinExistence type="predicted"/>
<feature type="compositionally biased region" description="Low complexity" evidence="3">
    <location>
        <begin position="1453"/>
        <end position="1466"/>
    </location>
</feature>
<dbReference type="GO" id="GO:0030950">
    <property type="term" value="P:establishment or maintenance of actin cytoskeleton polarity"/>
    <property type="evidence" value="ECO:0007669"/>
    <property type="project" value="TreeGrafter"/>
</dbReference>
<feature type="compositionally biased region" description="Polar residues" evidence="3">
    <location>
        <begin position="1138"/>
        <end position="1150"/>
    </location>
</feature>
<dbReference type="InterPro" id="IPR036028">
    <property type="entry name" value="SH3-like_dom_sf"/>
</dbReference>
<feature type="compositionally biased region" description="Basic and acidic residues" evidence="3">
    <location>
        <begin position="652"/>
        <end position="670"/>
    </location>
</feature>
<feature type="region of interest" description="Disordered" evidence="3">
    <location>
        <begin position="1083"/>
        <end position="1326"/>
    </location>
</feature>
<feature type="compositionally biased region" description="Low complexity" evidence="3">
    <location>
        <begin position="1675"/>
        <end position="1686"/>
    </location>
</feature>
<dbReference type="SUPFAM" id="SSF50044">
    <property type="entry name" value="SH3-domain"/>
    <property type="match status" value="1"/>
</dbReference>
<feature type="compositionally biased region" description="Low complexity" evidence="3">
    <location>
        <begin position="1628"/>
        <end position="1641"/>
    </location>
</feature>
<feature type="region of interest" description="Disordered" evidence="3">
    <location>
        <begin position="647"/>
        <end position="722"/>
    </location>
</feature>
<name>A0A9P8D1D8_MORAP</name>
<evidence type="ECO:0000256" key="3">
    <source>
        <dbReference type="SAM" id="MobiDB-lite"/>
    </source>
</evidence>
<feature type="compositionally biased region" description="Low complexity" evidence="3">
    <location>
        <begin position="1115"/>
        <end position="1135"/>
    </location>
</feature>
<feature type="compositionally biased region" description="Low complexity" evidence="3">
    <location>
        <begin position="1589"/>
        <end position="1601"/>
    </location>
</feature>
<gene>
    <name evidence="5" type="ORF">KVV02_005847</name>
</gene>
<feature type="compositionally biased region" description="Low complexity" evidence="3">
    <location>
        <begin position="1536"/>
        <end position="1552"/>
    </location>
</feature>
<feature type="compositionally biased region" description="Low complexity" evidence="3">
    <location>
        <begin position="1564"/>
        <end position="1577"/>
    </location>
</feature>
<dbReference type="EMBL" id="JAIFTL010000114">
    <property type="protein sequence ID" value="KAG9323140.1"/>
    <property type="molecule type" value="Genomic_DNA"/>
</dbReference>
<feature type="compositionally biased region" description="Acidic residues" evidence="3">
    <location>
        <begin position="361"/>
        <end position="406"/>
    </location>
</feature>
<feature type="compositionally biased region" description="Low complexity" evidence="3">
    <location>
        <begin position="1433"/>
        <end position="1445"/>
    </location>
</feature>
<dbReference type="Pfam" id="PF00788">
    <property type="entry name" value="RA"/>
    <property type="match status" value="1"/>
</dbReference>
<feature type="compositionally biased region" description="Polar residues" evidence="3">
    <location>
        <begin position="1263"/>
        <end position="1282"/>
    </location>
</feature>
<feature type="compositionally biased region" description="Polar residues" evidence="3">
    <location>
        <begin position="1687"/>
        <end position="1696"/>
    </location>
</feature>
<feature type="region of interest" description="Disordered" evidence="3">
    <location>
        <begin position="1"/>
        <end position="136"/>
    </location>
</feature>
<feature type="compositionally biased region" description="Low complexity" evidence="3">
    <location>
        <begin position="675"/>
        <end position="717"/>
    </location>
</feature>
<feature type="region of interest" description="Disordered" evidence="3">
    <location>
        <begin position="832"/>
        <end position="867"/>
    </location>
</feature>
<feature type="compositionally biased region" description="Basic and acidic residues" evidence="3">
    <location>
        <begin position="1083"/>
        <end position="1097"/>
    </location>
</feature>
<dbReference type="PANTHER" id="PTHR47775">
    <property type="entry name" value="BUD SITE SELECTION PROTEIN 14"/>
    <property type="match status" value="1"/>
</dbReference>
<reference evidence="5" key="1">
    <citation type="submission" date="2021-07" db="EMBL/GenBank/DDBJ databases">
        <title>Draft genome of Mortierella alpina, strain LL118, isolated from an aspen leaf litter sample.</title>
        <authorList>
            <person name="Yang S."/>
            <person name="Vinatzer B.A."/>
        </authorList>
    </citation>
    <scope>NUCLEOTIDE SEQUENCE</scope>
    <source>
        <strain evidence="5">LL118</strain>
    </source>
</reference>
<feature type="region of interest" description="Disordered" evidence="3">
    <location>
        <begin position="1397"/>
        <end position="1470"/>
    </location>
</feature>
<feature type="domain" description="SH3" evidence="4">
    <location>
        <begin position="245"/>
        <end position="306"/>
    </location>
</feature>
<feature type="compositionally biased region" description="Polar residues" evidence="3">
    <location>
        <begin position="840"/>
        <end position="858"/>
    </location>
</feature>
<comment type="caution">
    <text evidence="5">The sequence shown here is derived from an EMBL/GenBank/DDBJ whole genome shotgun (WGS) entry which is preliminary data.</text>
</comment>
<accession>A0A9P8D1D8</accession>
<feature type="region of interest" description="Disordered" evidence="3">
    <location>
        <begin position="361"/>
        <end position="501"/>
    </location>
</feature>
<feature type="region of interest" description="Disordered" evidence="3">
    <location>
        <begin position="609"/>
        <end position="633"/>
    </location>
</feature>
<feature type="compositionally biased region" description="Basic and acidic residues" evidence="3">
    <location>
        <begin position="191"/>
        <end position="203"/>
    </location>
</feature>
<feature type="region of interest" description="Disordered" evidence="3">
    <location>
        <begin position="528"/>
        <end position="592"/>
    </location>
</feature>
<feature type="compositionally biased region" description="Polar residues" evidence="3">
    <location>
        <begin position="1"/>
        <end position="24"/>
    </location>
</feature>
<dbReference type="GO" id="GO:0008104">
    <property type="term" value="P:intracellular protein localization"/>
    <property type="evidence" value="ECO:0007669"/>
    <property type="project" value="TreeGrafter"/>
</dbReference>
<feature type="compositionally biased region" description="Low complexity" evidence="3">
    <location>
        <begin position="115"/>
        <end position="124"/>
    </location>
</feature>
<feature type="region of interest" description="Disordered" evidence="3">
    <location>
        <begin position="160"/>
        <end position="238"/>
    </location>
</feature>
<evidence type="ECO:0000259" key="4">
    <source>
        <dbReference type="PROSITE" id="PS50002"/>
    </source>
</evidence>
<dbReference type="InterPro" id="IPR053039">
    <property type="entry name" value="Polarity_Bud-Selection_Reg"/>
</dbReference>
<dbReference type="Gene3D" id="2.30.30.40">
    <property type="entry name" value="SH3 Domains"/>
    <property type="match status" value="1"/>
</dbReference>
<dbReference type="InterPro" id="IPR029071">
    <property type="entry name" value="Ubiquitin-like_domsf"/>
</dbReference>
<evidence type="ECO:0000313" key="5">
    <source>
        <dbReference type="EMBL" id="KAG9323140.1"/>
    </source>
</evidence>
<feature type="compositionally biased region" description="Acidic residues" evidence="3">
    <location>
        <begin position="204"/>
        <end position="238"/>
    </location>
</feature>
<feature type="region of interest" description="Disordered" evidence="3">
    <location>
        <begin position="1763"/>
        <end position="1855"/>
    </location>
</feature>
<evidence type="ECO:0000256" key="1">
    <source>
        <dbReference type="ARBA" id="ARBA00022443"/>
    </source>
</evidence>
<feature type="compositionally biased region" description="Low complexity" evidence="3">
    <location>
        <begin position="1792"/>
        <end position="1836"/>
    </location>
</feature>
<dbReference type="GO" id="GO:0015630">
    <property type="term" value="C:microtubule cytoskeleton"/>
    <property type="evidence" value="ECO:0007669"/>
    <property type="project" value="TreeGrafter"/>
</dbReference>
<feature type="compositionally biased region" description="Polar residues" evidence="3">
    <location>
        <begin position="573"/>
        <end position="583"/>
    </location>
</feature>
<keyword evidence="1 2" id="KW-0728">SH3 domain</keyword>
<dbReference type="PROSITE" id="PS50002">
    <property type="entry name" value="SH3"/>
    <property type="match status" value="1"/>
</dbReference>
<protein>
    <recommendedName>
        <fullName evidence="4">SH3 domain-containing protein</fullName>
    </recommendedName>
</protein>
<dbReference type="Proteomes" id="UP000717515">
    <property type="component" value="Unassembled WGS sequence"/>
</dbReference>
<dbReference type="SMART" id="SM00326">
    <property type="entry name" value="SH3"/>
    <property type="match status" value="1"/>
</dbReference>
<feature type="compositionally biased region" description="Polar residues" evidence="3">
    <location>
        <begin position="1100"/>
        <end position="1114"/>
    </location>
</feature>
<evidence type="ECO:0000256" key="2">
    <source>
        <dbReference type="PROSITE-ProRule" id="PRU00192"/>
    </source>
</evidence>
<dbReference type="PANTHER" id="PTHR47775:SF1">
    <property type="entry name" value="BUD SITE SELECTION PROTEIN 14"/>
    <property type="match status" value="1"/>
</dbReference>
<dbReference type="CDD" id="cd17043">
    <property type="entry name" value="RA"/>
    <property type="match status" value="1"/>
</dbReference>
<organism evidence="5 6">
    <name type="scientific">Mortierella alpina</name>
    <name type="common">Oleaginous fungus</name>
    <name type="synonym">Mortierella renispora</name>
    <dbReference type="NCBI Taxonomy" id="64518"/>
    <lineage>
        <taxon>Eukaryota</taxon>
        <taxon>Fungi</taxon>
        <taxon>Fungi incertae sedis</taxon>
        <taxon>Mucoromycota</taxon>
        <taxon>Mortierellomycotina</taxon>
        <taxon>Mortierellomycetes</taxon>
        <taxon>Mortierellales</taxon>
        <taxon>Mortierellaceae</taxon>
        <taxon>Mortierella</taxon>
    </lineage>
</organism>
<feature type="compositionally biased region" description="Acidic residues" evidence="3">
    <location>
        <begin position="49"/>
        <end position="60"/>
    </location>
</feature>
<feature type="compositionally biased region" description="Basic and acidic residues" evidence="3">
    <location>
        <begin position="1283"/>
        <end position="1294"/>
    </location>
</feature>
<feature type="compositionally biased region" description="Basic and acidic residues" evidence="3">
    <location>
        <begin position="1419"/>
        <end position="1432"/>
    </location>
</feature>
<sequence length="1943" mass="212827">MASSPLATTGLQSHHRSNSGNGTMLINGAGTKGPRYQQDSDAIVPASDQDGDSTEEDDEYNSYIHEQEQEHQKLQQIQRRVTPSQDPHYDSAEDAEQDDDEEEQEDDEHEHVDYQQNQQQQQQQPHHHQHQQLQQIQQQYQLQQQQQLHAYKSQAMSIQQLLRQDQHQDQDMNGVDSNEEEEFYQQNPQHDPNRQHHMDLDIHQDEDDEDDFDDDMEDDEDQVDEEMIDEEEEGSETMSLTEDDIDFNLVYAFHTFVATQEGQASVVRNDSLMLLEDTNVYWWLVRVLKTGVIGYIPAENIETPFERLARLNTYRNVALSAPSSEWGTFDQHIQPLDPAIIEQRSQNRRSVIFTAQNEYLEASETEWTSSEEDEEGDWYDDEEDEDEEEEEDEEGDEEEVEDSQGESDERLLESKDVQADEEDEEETSEIHSDDYDDRTEQSALQLEAERVQQEILSDQRQQEAAIASAKAEADAKRQKPVQDQPMEDDEEEVTITNRYRKPLLDENDLFSNAEPRVISLTPAIARDDAIVLRSQAAPSKGRSLRLSEDSLRQSQQQQQQQLQAKNALKPLVSPTTGLRSPTLDSEDEESTKRLMAERKEAKLSAILGNGRNNSAEPMVRKSKEEYEQGLPPAVTAVKKPGKFKSLFSVGKSSKDKERKEKERLEKERLKNVAKNSGSSSGLSNSLFRTRSNSNGSVGSGAPSSSSSTSHLSPASTAEKAEATQREIMTLRVYPGNVDFGASMYKTVVVTPTTMASEIAHQAVVKFRLAPDGTASTGDFYLTVKGMDGDETVLQATDKPMAIYQSLTAHLTTPLPANHRLSISSVSSMMSVNSTGSHSSAGNTLSTSTTVSSQPTLRRTGSGRPDPQQRSIRFLLNKKIRRANSLLVTSLPSTPTTPTAPQEDFFWVKVICQAQDLPQSMLLVEGMGSAMDKADPRAHNQMVATKVEHWIPMHATSNAGDVIFRALDKIGIRSGVVDGVPESVLATKRATVPNGLVIEYQLGLKLNRNGASKRNSISSQERDDIPLPPQMLLSRLIDEHKLVPVRRSPKADVASMPPHPDHVFFMRKASKSLQAEMRLVQEQLERQQQKAATRDRRAPSPLQSQALRSADSGNNSISSAQPSPTTATAASTMVATGILSPSTSPSPQGRVQNAGGAAAFSNGTRVAGSPPVRIPRRTDSVIMSPTNPPVRGNSFDSTSGRPSPTPSAHSMMTTQQIIPPQSSRTPTPDRHMYQQQSGRARSPSVSQGSPSGLARPLQAPSPAPSNLSSHADQQEGSRSSTPERLTRFDRSDRQRAISPSLTHGPSPLSMSAVMFHHHGDSNGGANSPLSATIREEPGRLNMNRNDVQGVDIVLNKGIIRSSRSSSHSHKSQYQYSFVPLKRGGEEIDITEIIEDVLGGDHSDDENDEGHYRRRVASGDSSREMDTMSRKERVAAAVARASQAVAAGKERRKASASSSSIATVSSRKSPVDQDWLEQLGRSSRGVETLLKLERALALAGEVSSSPTAVDDAVETDGDSQVNGMADRNLASNQHNRVLPSPMYLLSSNSSPSSPTHRRKISDAEVRVASVSSARSQTAVMVRESIDGGVRSNSSGQSSPSSPSVYAKPTLLPSLASVQGHRGSSLTSHGASPASASPLAQQQSMEARAFSPLPRPLQTPPPGSALPHQLSIQTKGIASASSAGPSSASTVESNNNSPSGIYRHGSRSRSASASVAETGRIGSSGSSPRDALESSLATPSTQNEAWLLSSDYNTGMQDLLLLVRGGRSSSVGTGSPSSLRSGNGLMYGKDGRIVQQHQQQRSQSPAQAQPYAPRARQLSLQHNSTLSSLYNSKSSNGNNTIKDTHTHDAAQSKHAHGSSNFYTIDEDAAEKEQEDQEGLAGSAAAASVTMKGYDQRMWSRTDRRLRDVQLECHPEVFECWRGVDADLDRVEKELDSLLATVKAAVF</sequence>
<feature type="compositionally biased region" description="Low complexity" evidence="3">
    <location>
        <begin position="552"/>
        <end position="563"/>
    </location>
</feature>